<dbReference type="InterPro" id="IPR007110">
    <property type="entry name" value="Ig-like_dom"/>
</dbReference>
<evidence type="ECO:0000256" key="11">
    <source>
        <dbReference type="ARBA" id="ARBA00022692"/>
    </source>
</evidence>
<evidence type="ECO:0000256" key="15">
    <source>
        <dbReference type="ARBA" id="ARBA00022777"/>
    </source>
</evidence>
<dbReference type="GO" id="GO:0048513">
    <property type="term" value="P:animal organ development"/>
    <property type="evidence" value="ECO:0007669"/>
    <property type="project" value="UniProtKB-ARBA"/>
</dbReference>
<feature type="domain" description="Protein kinase" evidence="35">
    <location>
        <begin position="446"/>
        <end position="726"/>
    </location>
</feature>
<feature type="transmembrane region" description="Helical" evidence="34">
    <location>
        <begin position="347"/>
        <end position="367"/>
    </location>
</feature>
<feature type="glycosylation site" description="N-linked (GlcNAc...) asparagine" evidence="31">
    <location>
        <position position="210"/>
    </location>
</feature>
<feature type="domain" description="Ig-like" evidence="36">
    <location>
        <begin position="3"/>
        <end position="88"/>
    </location>
</feature>
<keyword evidence="24" id="KW-0539">Nucleus</keyword>
<dbReference type="GO" id="GO:0005829">
    <property type="term" value="C:cytosol"/>
    <property type="evidence" value="ECO:0007669"/>
    <property type="project" value="UniProtKB-SubCell"/>
</dbReference>
<dbReference type="CDD" id="cd04973">
    <property type="entry name" value="IgI_1_FGFR"/>
    <property type="match status" value="1"/>
</dbReference>
<evidence type="ECO:0000256" key="19">
    <source>
        <dbReference type="ARBA" id="ARBA00023136"/>
    </source>
</evidence>
<dbReference type="EC" id="2.7.10.1" evidence="5"/>
<dbReference type="FunFam" id="2.60.40.10:FF:000016">
    <property type="entry name" value="Fibroblast growth factor receptor"/>
    <property type="match status" value="1"/>
</dbReference>
<evidence type="ECO:0000256" key="17">
    <source>
        <dbReference type="ARBA" id="ARBA00022843"/>
    </source>
</evidence>
<dbReference type="InterPro" id="IPR000719">
    <property type="entry name" value="Prot_kinase_dom"/>
</dbReference>
<feature type="glycosylation site" description="N-linked (GlcNAc...) asparagine" evidence="31">
    <location>
        <position position="266"/>
    </location>
</feature>
<evidence type="ECO:0000256" key="21">
    <source>
        <dbReference type="ARBA" id="ARBA00023157"/>
    </source>
</evidence>
<keyword evidence="8" id="KW-0963">Cytoplasm</keyword>
<dbReference type="GO" id="GO:0030154">
    <property type="term" value="P:cell differentiation"/>
    <property type="evidence" value="ECO:0007669"/>
    <property type="project" value="UniProtKB-ARBA"/>
</dbReference>
<dbReference type="PIRSF" id="PIRSF000628">
    <property type="entry name" value="FGFR"/>
    <property type="match status" value="1"/>
</dbReference>
<dbReference type="CDD" id="cd05098">
    <property type="entry name" value="PTKc_FGFR1"/>
    <property type="match status" value="1"/>
</dbReference>
<keyword evidence="21 30" id="KW-1015">Disulfide bond</keyword>
<evidence type="ECO:0000256" key="2">
    <source>
        <dbReference type="ARBA" id="ARBA00004251"/>
    </source>
</evidence>
<evidence type="ECO:0000256" key="5">
    <source>
        <dbReference type="ARBA" id="ARBA00011902"/>
    </source>
</evidence>
<keyword evidence="26" id="KW-0968">Cytoplasmic vesicle</keyword>
<dbReference type="InterPro" id="IPR017441">
    <property type="entry name" value="Protein_kinase_ATP_BS"/>
</dbReference>
<evidence type="ECO:0000313" key="38">
    <source>
        <dbReference type="Proteomes" id="UP000551443"/>
    </source>
</evidence>
<sequence length="827" mass="92003">ALPKAKIEVESYSAHPGDLLQLRCRLRDDVQSINWVRDGVQLAENNRTRITGEEVEVRDAVPEDSGLYACMTNSPSGSETTYFSVNVSDALPSAEDDDDEDDSSSEEKEADNTKPNQAIAPYWTYPEKMEKKLHAVPAAKTVKFKCPSSGTPNPTLRWLKNGKEFKPDHRIGGYKVLGGWATWSIIMDSVVPSDKGNYTCIVENKYGSINHTYQLDVVERSPHRPILQAGLPANKTVALGSNVEFVCKVYSDPQPHIQWLKHIEVNGSKIGPDNLPYVQILKTAGVNTTDKEMEVLHLRNVSFEDAGEYTCLAGNSIGISHHSAWLTVLEAIEDTPAMMTSPFYLEIIIYCIGAFLISCMVVTIIIYKLKSTTKKTDFNSQLAVHKLAKSIPRRRQVSADSSSSMNSGVMLVRPSRLSSSGTPMLAGVSEYELPEDPRWELPRDRLILGKPLGEGCFGQVVLAEAIGLDKDKPNRVTKVAVKMLKSDATEKDLSDLISEMEMMKMIGKHKNIINLLGACTQDGPLYVIVEYASKGNLREYLQARRPPGMEYCYNPTRVPEEQLSFKDLVSCAYQVARGMEYLASKKCIHRDLAARNVLVTEDNVMKIADFGLARDIHHIDYYKKTTNGRLPVKWMAPEALFDRIYTHQSDVWSFGVLLWEIFTLGGSPYPGVPVEELFKLLKEGHRMDKPSNCTNELYMMMRDCWHAVPSQRPTFKQLVEDLDRIVAMTSNQVGELGPTGTSTHPVWGSCSLGAAQSPAEPVAGVCPSQEYLDLSMPLDQYSPGFPDTRSSTCSSGEDSVFSHDPLPDEPCLPKFPPQHTNGGLKRH</sequence>
<evidence type="ECO:0000256" key="27">
    <source>
        <dbReference type="ARBA" id="ARBA00051243"/>
    </source>
</evidence>
<keyword evidence="9" id="KW-0597">Phosphoprotein</keyword>
<evidence type="ECO:0000256" key="1">
    <source>
        <dbReference type="ARBA" id="ARBA00004123"/>
    </source>
</evidence>
<evidence type="ECO:0000256" key="33">
    <source>
        <dbReference type="SAM" id="MobiDB-lite"/>
    </source>
</evidence>
<dbReference type="PROSITE" id="PS50011">
    <property type="entry name" value="PROTEIN_KINASE_DOM"/>
    <property type="match status" value="1"/>
</dbReference>
<evidence type="ECO:0000256" key="30">
    <source>
        <dbReference type="PIRSR" id="PIRSR000628-3"/>
    </source>
</evidence>
<keyword evidence="15" id="KW-0418">Kinase</keyword>
<dbReference type="SUPFAM" id="SSF48726">
    <property type="entry name" value="Immunoglobulin"/>
    <property type="match status" value="3"/>
</dbReference>
<feature type="glycosylation site" description="N-linked (GlcNAc...) asparagine" evidence="31">
    <location>
        <position position="197"/>
    </location>
</feature>
<dbReference type="InterPro" id="IPR020635">
    <property type="entry name" value="Tyr_kinase_cat_dom"/>
</dbReference>
<feature type="glycosylation site" description="N-linked (GlcNAc...) asparagine" evidence="31">
    <location>
        <position position="300"/>
    </location>
</feature>
<accession>A0A7L3NYQ8</accession>
<evidence type="ECO:0000256" key="16">
    <source>
        <dbReference type="ARBA" id="ARBA00022840"/>
    </source>
</evidence>
<dbReference type="SMART" id="SM00219">
    <property type="entry name" value="TyrKc"/>
    <property type="match status" value="1"/>
</dbReference>
<evidence type="ECO:0000256" key="26">
    <source>
        <dbReference type="ARBA" id="ARBA00023329"/>
    </source>
</evidence>
<keyword evidence="23 31" id="KW-0325">Glycoprotein</keyword>
<feature type="glycosylation site" description="N-linked (GlcNAc...) asparagine" evidence="31">
    <location>
        <position position="86"/>
    </location>
</feature>
<dbReference type="Gene3D" id="3.30.200.20">
    <property type="entry name" value="Phosphorylase Kinase, domain 1"/>
    <property type="match status" value="1"/>
</dbReference>
<keyword evidence="22" id="KW-0675">Receptor</keyword>
<dbReference type="PROSITE" id="PS50835">
    <property type="entry name" value="IG_LIKE"/>
    <property type="match status" value="3"/>
</dbReference>
<feature type="non-terminal residue" evidence="37">
    <location>
        <position position="827"/>
    </location>
</feature>
<dbReference type="GO" id="GO:0031410">
    <property type="term" value="C:cytoplasmic vesicle"/>
    <property type="evidence" value="ECO:0007669"/>
    <property type="project" value="UniProtKB-SubCell"/>
</dbReference>
<dbReference type="InterPro" id="IPR008266">
    <property type="entry name" value="Tyr_kinase_AS"/>
</dbReference>
<evidence type="ECO:0000256" key="12">
    <source>
        <dbReference type="ARBA" id="ARBA00022729"/>
    </source>
</evidence>
<reference evidence="37 38" key="1">
    <citation type="submission" date="2019-09" db="EMBL/GenBank/DDBJ databases">
        <title>Bird 10,000 Genomes (B10K) Project - Family phase.</title>
        <authorList>
            <person name="Zhang G."/>
        </authorList>
    </citation>
    <scope>NUCLEOTIDE SEQUENCE [LARGE SCALE GENOMIC DNA]</scope>
    <source>
        <strain evidence="37">OUT-0059</strain>
        <tissue evidence="37">Muscle</tissue>
    </source>
</reference>
<feature type="glycosylation site" description="N-linked (GlcNAc...) asparagine" evidence="31">
    <location>
        <position position="287"/>
    </location>
</feature>
<dbReference type="FunFam" id="2.60.40.10:FF:000408">
    <property type="entry name" value="Fibroblast growth factor receptor"/>
    <property type="match status" value="1"/>
</dbReference>
<dbReference type="InterPro" id="IPR016248">
    <property type="entry name" value="FGF_rcpt_fam"/>
</dbReference>
<dbReference type="PRINTS" id="PR00109">
    <property type="entry name" value="TYRKINASE"/>
</dbReference>
<dbReference type="InterPro" id="IPR013098">
    <property type="entry name" value="Ig_I-set"/>
</dbReference>
<dbReference type="InterPro" id="IPR050122">
    <property type="entry name" value="RTK"/>
</dbReference>
<evidence type="ECO:0000256" key="28">
    <source>
        <dbReference type="PIRSR" id="PIRSR000628-1"/>
    </source>
</evidence>
<keyword evidence="16 29" id="KW-0067">ATP-binding</keyword>
<dbReference type="GO" id="GO:0005524">
    <property type="term" value="F:ATP binding"/>
    <property type="evidence" value="ECO:0007669"/>
    <property type="project" value="UniProtKB-UniRule"/>
</dbReference>
<dbReference type="Proteomes" id="UP000551443">
    <property type="component" value="Unassembled WGS sequence"/>
</dbReference>
<feature type="glycosylation site" description="N-linked (GlcNAc...) asparagine" evidence="31">
    <location>
        <position position="46"/>
    </location>
</feature>
<dbReference type="InterPro" id="IPR013151">
    <property type="entry name" value="Immunoglobulin_dom"/>
</dbReference>
<keyword evidence="38" id="KW-1185">Reference proteome</keyword>
<feature type="binding site" evidence="29">
    <location>
        <position position="609"/>
    </location>
    <ligand>
        <name>ATP</name>
        <dbReference type="ChEBI" id="CHEBI:30616"/>
    </ligand>
</feature>
<dbReference type="FunFam" id="2.60.40.10:FF:000020">
    <property type="entry name" value="Fibroblast growth factor receptor"/>
    <property type="match status" value="1"/>
</dbReference>
<dbReference type="GO" id="GO:0080090">
    <property type="term" value="P:regulation of primary metabolic process"/>
    <property type="evidence" value="ECO:0007669"/>
    <property type="project" value="UniProtKB-ARBA"/>
</dbReference>
<evidence type="ECO:0000256" key="32">
    <source>
        <dbReference type="PROSITE-ProRule" id="PRU10141"/>
    </source>
</evidence>
<evidence type="ECO:0000256" key="7">
    <source>
        <dbReference type="ARBA" id="ARBA00022475"/>
    </source>
</evidence>
<dbReference type="Pfam" id="PF00047">
    <property type="entry name" value="ig"/>
    <property type="match status" value="1"/>
</dbReference>
<dbReference type="InterPro" id="IPR028174">
    <property type="entry name" value="FGF_rcpt_1"/>
</dbReference>
<dbReference type="GO" id="GO:0017134">
    <property type="term" value="F:fibroblast growth factor binding"/>
    <property type="evidence" value="ECO:0007669"/>
    <property type="project" value="TreeGrafter"/>
</dbReference>
<keyword evidence="19 34" id="KW-0472">Membrane</keyword>
<keyword evidence="13" id="KW-0677">Repeat</keyword>
<feature type="disulfide bond" evidence="30">
    <location>
        <begin position="24"/>
        <end position="70"/>
    </location>
</feature>
<dbReference type="FunFam" id="1.10.510.10:FF:000007">
    <property type="entry name" value="Fibroblast growth factor receptor"/>
    <property type="match status" value="1"/>
</dbReference>
<feature type="binding site" evidence="29">
    <location>
        <begin position="530"/>
        <end position="532"/>
    </location>
    <ligand>
        <name>ATP</name>
        <dbReference type="ChEBI" id="CHEBI:30616"/>
    </ligand>
</feature>
<evidence type="ECO:0000256" key="14">
    <source>
        <dbReference type="ARBA" id="ARBA00022741"/>
    </source>
</evidence>
<evidence type="ECO:0000256" key="31">
    <source>
        <dbReference type="PIRSR" id="PIRSR000628-4"/>
    </source>
</evidence>
<evidence type="ECO:0000256" key="34">
    <source>
        <dbReference type="SAM" id="Phobius"/>
    </source>
</evidence>
<dbReference type="Pfam" id="PF07714">
    <property type="entry name" value="PK_Tyr_Ser-Thr"/>
    <property type="match status" value="1"/>
</dbReference>
<evidence type="ECO:0000259" key="36">
    <source>
        <dbReference type="PROSITE" id="PS50835"/>
    </source>
</evidence>
<proteinExistence type="predicted"/>
<feature type="active site" description="Proton acceptor" evidence="28">
    <location>
        <position position="591"/>
    </location>
</feature>
<evidence type="ECO:0000256" key="23">
    <source>
        <dbReference type="ARBA" id="ARBA00023180"/>
    </source>
</evidence>
<evidence type="ECO:0000256" key="18">
    <source>
        <dbReference type="ARBA" id="ARBA00022989"/>
    </source>
</evidence>
<dbReference type="PROSITE" id="PS00107">
    <property type="entry name" value="PROTEIN_KINASE_ATP"/>
    <property type="match status" value="1"/>
</dbReference>
<feature type="glycosylation site" description="N-linked (GlcNAc...) asparagine" evidence="31">
    <location>
        <position position="234"/>
    </location>
</feature>
<dbReference type="InterPro" id="IPR001245">
    <property type="entry name" value="Ser-Thr/Tyr_kinase_cat_dom"/>
</dbReference>
<keyword evidence="7" id="KW-1003">Cell membrane</keyword>
<evidence type="ECO:0000256" key="6">
    <source>
        <dbReference type="ARBA" id="ARBA00015507"/>
    </source>
</evidence>
<keyword evidence="17" id="KW-0832">Ubl conjugation</keyword>
<feature type="domain" description="Ig-like" evidence="36">
    <location>
        <begin position="115"/>
        <end position="216"/>
    </location>
</feature>
<dbReference type="Pfam" id="PF07679">
    <property type="entry name" value="I-set"/>
    <property type="match status" value="1"/>
</dbReference>
<evidence type="ECO:0000256" key="25">
    <source>
        <dbReference type="ARBA" id="ARBA00023319"/>
    </source>
</evidence>
<dbReference type="GO" id="GO:0045597">
    <property type="term" value="P:positive regulation of cell differentiation"/>
    <property type="evidence" value="ECO:0007669"/>
    <property type="project" value="TreeGrafter"/>
</dbReference>
<dbReference type="Gene3D" id="2.60.40.10">
    <property type="entry name" value="Immunoglobulins"/>
    <property type="match status" value="3"/>
</dbReference>
<keyword evidence="14 32" id="KW-0547">Nucleotide-binding</keyword>
<dbReference type="InterPro" id="IPR013783">
    <property type="entry name" value="Ig-like_fold"/>
</dbReference>
<comment type="caution">
    <text evidence="37">The sequence shown here is derived from an EMBL/GenBank/DDBJ whole genome shotgun (WGS) entry which is preliminary data.</text>
</comment>
<feature type="binding site" evidence="29">
    <location>
        <begin position="452"/>
        <end position="458"/>
    </location>
    <ligand>
        <name>ATP</name>
        <dbReference type="ChEBI" id="CHEBI:30616"/>
    </ligand>
</feature>
<dbReference type="InterPro" id="IPR036179">
    <property type="entry name" value="Ig-like_dom_sf"/>
</dbReference>
<evidence type="ECO:0000256" key="3">
    <source>
        <dbReference type="ARBA" id="ARBA00004514"/>
    </source>
</evidence>
<evidence type="ECO:0000256" key="24">
    <source>
        <dbReference type="ARBA" id="ARBA00023242"/>
    </source>
</evidence>
<dbReference type="Pfam" id="PF13927">
    <property type="entry name" value="Ig_3"/>
    <property type="match status" value="1"/>
</dbReference>
<dbReference type="GO" id="GO:0008284">
    <property type="term" value="P:positive regulation of cell population proliferation"/>
    <property type="evidence" value="ECO:0007669"/>
    <property type="project" value="InterPro"/>
</dbReference>
<feature type="non-terminal residue" evidence="37">
    <location>
        <position position="1"/>
    </location>
</feature>
<dbReference type="InterPro" id="IPR011009">
    <property type="entry name" value="Kinase-like_dom_sf"/>
</dbReference>
<dbReference type="InterPro" id="IPR003599">
    <property type="entry name" value="Ig_sub"/>
</dbReference>
<protein>
    <recommendedName>
        <fullName evidence="6">Fibroblast growth factor receptor 1</fullName>
        <ecNumber evidence="5">2.7.10.1</ecNumber>
    </recommendedName>
</protein>
<evidence type="ECO:0000256" key="29">
    <source>
        <dbReference type="PIRSR" id="PIRSR000628-2"/>
    </source>
</evidence>
<evidence type="ECO:0000259" key="35">
    <source>
        <dbReference type="PROSITE" id="PS50011"/>
    </source>
</evidence>
<keyword evidence="20" id="KW-0829">Tyrosine-protein kinase</keyword>
<feature type="binding site" evidence="29">
    <location>
        <position position="536"/>
    </location>
    <ligand>
        <name>ATP</name>
        <dbReference type="ChEBI" id="CHEBI:30616"/>
    </ligand>
</feature>
<evidence type="ECO:0000313" key="37">
    <source>
        <dbReference type="EMBL" id="NXU83917.1"/>
    </source>
</evidence>
<dbReference type="PANTHER" id="PTHR24416:SF131">
    <property type="entry name" value="FIBROBLAST GROWTH FACTOR RECEPTOR 1"/>
    <property type="match status" value="1"/>
</dbReference>
<feature type="disulfide bond" evidence="30">
    <location>
        <begin position="247"/>
        <end position="311"/>
    </location>
</feature>
<dbReference type="SUPFAM" id="SSF56112">
    <property type="entry name" value="Protein kinase-like (PK-like)"/>
    <property type="match status" value="1"/>
</dbReference>
<feature type="binding site" evidence="29 32">
    <location>
        <position position="482"/>
    </location>
    <ligand>
        <name>ATP</name>
        <dbReference type="ChEBI" id="CHEBI:30616"/>
    </ligand>
</feature>
<evidence type="ECO:0000256" key="13">
    <source>
        <dbReference type="ARBA" id="ARBA00022737"/>
    </source>
</evidence>
<comment type="subcellular location">
    <subcellularLocation>
        <location evidence="2">Cell membrane</location>
        <topology evidence="2">Single-pass type I membrane protein</topology>
    </subcellularLocation>
    <subcellularLocation>
        <location evidence="3">Cytoplasm</location>
        <location evidence="3">Cytosol</location>
    </subcellularLocation>
    <subcellularLocation>
        <location evidence="4">Cytoplasmic vesicle</location>
    </subcellularLocation>
    <subcellularLocation>
        <location evidence="1">Nucleus</location>
    </subcellularLocation>
</comment>
<dbReference type="GO" id="GO:0010604">
    <property type="term" value="P:positive regulation of macromolecule metabolic process"/>
    <property type="evidence" value="ECO:0007669"/>
    <property type="project" value="UniProtKB-ARBA"/>
</dbReference>
<dbReference type="GO" id="GO:0005007">
    <property type="term" value="F:fibroblast growth factor receptor activity"/>
    <property type="evidence" value="ECO:0007669"/>
    <property type="project" value="InterPro"/>
</dbReference>
<evidence type="ECO:0000256" key="20">
    <source>
        <dbReference type="ARBA" id="ARBA00023137"/>
    </source>
</evidence>
<dbReference type="SMART" id="SM00409">
    <property type="entry name" value="IG"/>
    <property type="match status" value="3"/>
</dbReference>
<dbReference type="FunFam" id="3.30.200.20:FF:000011">
    <property type="entry name" value="Fibroblast growth factor receptor"/>
    <property type="match status" value="1"/>
</dbReference>
<keyword evidence="25" id="KW-0393">Immunoglobulin domain</keyword>
<dbReference type="PANTHER" id="PTHR24416">
    <property type="entry name" value="TYROSINE-PROTEIN KINASE RECEPTOR"/>
    <property type="match status" value="1"/>
</dbReference>
<dbReference type="GO" id="GO:0043235">
    <property type="term" value="C:receptor complex"/>
    <property type="evidence" value="ECO:0007669"/>
    <property type="project" value="TreeGrafter"/>
</dbReference>
<comment type="catalytic activity">
    <reaction evidence="27">
        <text>L-tyrosyl-[protein] + ATP = O-phospho-L-tyrosyl-[protein] + ADP + H(+)</text>
        <dbReference type="Rhea" id="RHEA:10596"/>
        <dbReference type="Rhea" id="RHEA-COMP:10136"/>
        <dbReference type="Rhea" id="RHEA-COMP:20101"/>
        <dbReference type="ChEBI" id="CHEBI:15378"/>
        <dbReference type="ChEBI" id="CHEBI:30616"/>
        <dbReference type="ChEBI" id="CHEBI:46858"/>
        <dbReference type="ChEBI" id="CHEBI:61978"/>
        <dbReference type="ChEBI" id="CHEBI:456216"/>
        <dbReference type="EC" id="2.7.10.1"/>
    </reaction>
</comment>
<dbReference type="InterPro" id="IPR003598">
    <property type="entry name" value="Ig_sub2"/>
</dbReference>
<feature type="domain" description="Ig-like" evidence="36">
    <location>
        <begin position="225"/>
        <end position="327"/>
    </location>
</feature>
<feature type="region of interest" description="Disordered" evidence="33">
    <location>
        <begin position="783"/>
        <end position="827"/>
    </location>
</feature>
<evidence type="ECO:0000256" key="8">
    <source>
        <dbReference type="ARBA" id="ARBA00022490"/>
    </source>
</evidence>
<dbReference type="Gene3D" id="1.10.510.10">
    <property type="entry name" value="Transferase(Phosphotransferase) domain 1"/>
    <property type="match status" value="1"/>
</dbReference>
<dbReference type="AlphaFoldDB" id="A0A7L3NYQ8"/>
<evidence type="ECO:0000256" key="4">
    <source>
        <dbReference type="ARBA" id="ARBA00004541"/>
    </source>
</evidence>
<dbReference type="GO" id="GO:0005634">
    <property type="term" value="C:nucleus"/>
    <property type="evidence" value="ECO:0007669"/>
    <property type="project" value="UniProtKB-SubCell"/>
</dbReference>
<feature type="region of interest" description="Disordered" evidence="33">
    <location>
        <begin position="91"/>
        <end position="120"/>
    </location>
</feature>
<dbReference type="PROSITE" id="PS00109">
    <property type="entry name" value="PROTEIN_KINASE_TYR"/>
    <property type="match status" value="1"/>
</dbReference>
<keyword evidence="18 34" id="KW-1133">Transmembrane helix</keyword>
<organism evidence="37 38">
    <name type="scientific">Xiphorhynchus elegans</name>
    <name type="common">elegant woodcreeper</name>
    <dbReference type="NCBI Taxonomy" id="269412"/>
    <lineage>
        <taxon>Eukaryota</taxon>
        <taxon>Metazoa</taxon>
        <taxon>Chordata</taxon>
        <taxon>Craniata</taxon>
        <taxon>Vertebrata</taxon>
        <taxon>Euteleostomi</taxon>
        <taxon>Archelosauria</taxon>
        <taxon>Archosauria</taxon>
        <taxon>Dinosauria</taxon>
        <taxon>Saurischia</taxon>
        <taxon>Theropoda</taxon>
        <taxon>Coelurosauria</taxon>
        <taxon>Aves</taxon>
        <taxon>Neognathae</taxon>
        <taxon>Neoaves</taxon>
        <taxon>Telluraves</taxon>
        <taxon>Australaves</taxon>
        <taxon>Passeriformes</taxon>
        <taxon>Dendrocolaptidae</taxon>
        <taxon>Xiphorhynchus</taxon>
    </lineage>
</organism>
<feature type="compositionally biased region" description="Acidic residues" evidence="33">
    <location>
        <begin position="94"/>
        <end position="104"/>
    </location>
</feature>
<dbReference type="GO" id="GO:0005886">
    <property type="term" value="C:plasma membrane"/>
    <property type="evidence" value="ECO:0007669"/>
    <property type="project" value="UniProtKB-SubCell"/>
</dbReference>
<evidence type="ECO:0000256" key="9">
    <source>
        <dbReference type="ARBA" id="ARBA00022553"/>
    </source>
</evidence>
<keyword evidence="12" id="KW-0732">Signal</keyword>
<feature type="binding site" evidence="29">
    <location>
        <position position="595"/>
    </location>
    <ligand>
        <name>ATP</name>
        <dbReference type="ChEBI" id="CHEBI:30616"/>
    </ligand>
</feature>
<dbReference type="SMART" id="SM00408">
    <property type="entry name" value="IGc2"/>
    <property type="match status" value="3"/>
</dbReference>
<evidence type="ECO:0000256" key="22">
    <source>
        <dbReference type="ARBA" id="ARBA00023170"/>
    </source>
</evidence>
<gene>
    <name evidence="37" type="primary">Fgfr1</name>
    <name evidence="37" type="ORF">XIPELE_R00129</name>
</gene>
<keyword evidence="10" id="KW-0808">Transferase</keyword>
<evidence type="ECO:0000256" key="10">
    <source>
        <dbReference type="ARBA" id="ARBA00022679"/>
    </source>
</evidence>
<name>A0A7L3NYQ8_9DEND</name>
<dbReference type="EMBL" id="VZUH01000827">
    <property type="protein sequence ID" value="NXU83917.1"/>
    <property type="molecule type" value="Genomic_DNA"/>
</dbReference>
<feature type="disulfide bond" evidence="30">
    <location>
        <begin position="146"/>
        <end position="200"/>
    </location>
</feature>
<keyword evidence="11 34" id="KW-0812">Transmembrane</keyword>
<dbReference type="CDD" id="cd05857">
    <property type="entry name" value="IgI_2_FGFR"/>
    <property type="match status" value="1"/>
</dbReference>
<feature type="compositionally biased region" description="Polar residues" evidence="33">
    <location>
        <begin position="788"/>
        <end position="797"/>
    </location>
</feature>